<gene>
    <name evidence="1" type="ORF">ACFP2T_43175</name>
</gene>
<name>A0ABW1KPU6_9ACTN</name>
<comment type="caution">
    <text evidence="1">The sequence shown here is derived from an EMBL/GenBank/DDBJ whole genome shotgun (WGS) entry which is preliminary data.</text>
</comment>
<evidence type="ECO:0000313" key="2">
    <source>
        <dbReference type="Proteomes" id="UP001596203"/>
    </source>
</evidence>
<accession>A0ABW1KPU6</accession>
<proteinExistence type="predicted"/>
<keyword evidence="2" id="KW-1185">Reference proteome</keyword>
<reference evidence="2" key="1">
    <citation type="journal article" date="2019" name="Int. J. Syst. Evol. Microbiol.">
        <title>The Global Catalogue of Microorganisms (GCM) 10K type strain sequencing project: providing services to taxonomists for standard genome sequencing and annotation.</title>
        <authorList>
            <consortium name="The Broad Institute Genomics Platform"/>
            <consortium name="The Broad Institute Genome Sequencing Center for Infectious Disease"/>
            <person name="Wu L."/>
            <person name="Ma J."/>
        </authorList>
    </citation>
    <scope>NUCLEOTIDE SEQUENCE [LARGE SCALE GENOMIC DNA]</scope>
    <source>
        <strain evidence="2">ZS-35-S2</strain>
    </source>
</reference>
<dbReference type="RefSeq" id="WP_377432838.1">
    <property type="nucleotide sequence ID" value="NZ_JBHSPR010000081.1"/>
</dbReference>
<evidence type="ECO:0000313" key="1">
    <source>
        <dbReference type="EMBL" id="MFC6022942.1"/>
    </source>
</evidence>
<dbReference type="EMBL" id="JBHSPR010000081">
    <property type="protein sequence ID" value="MFC6022942.1"/>
    <property type="molecule type" value="Genomic_DNA"/>
</dbReference>
<protein>
    <submittedName>
        <fullName evidence="1">Integrase</fullName>
    </submittedName>
</protein>
<dbReference type="Proteomes" id="UP001596203">
    <property type="component" value="Unassembled WGS sequence"/>
</dbReference>
<organism evidence="1 2">
    <name type="scientific">Plantactinospora solaniradicis</name>
    <dbReference type="NCBI Taxonomy" id="1723736"/>
    <lineage>
        <taxon>Bacteria</taxon>
        <taxon>Bacillati</taxon>
        <taxon>Actinomycetota</taxon>
        <taxon>Actinomycetes</taxon>
        <taxon>Micromonosporales</taxon>
        <taxon>Micromonosporaceae</taxon>
        <taxon>Plantactinospora</taxon>
    </lineage>
</organism>
<sequence>MHGELLTLGVTVAASTVWEIETITLTGTRLYILAVIEHASRRVRVLGATAHPTAAWVTQTARNLVMDLEDAGCQVKYFIRDRDG</sequence>